<dbReference type="InterPro" id="IPR002591">
    <property type="entry name" value="Phosphodiest/P_Trfase"/>
</dbReference>
<name>A0ABR7VTD8_VIRHA</name>
<proteinExistence type="predicted"/>
<dbReference type="Gene3D" id="3.40.720.10">
    <property type="entry name" value="Alkaline Phosphatase, subunit A"/>
    <property type="match status" value="1"/>
</dbReference>
<dbReference type="Proteomes" id="UP000621631">
    <property type="component" value="Unassembled WGS sequence"/>
</dbReference>
<accession>A0ABR7VTD8</accession>
<dbReference type="RefSeq" id="WP_189779242.1">
    <property type="nucleotide sequence ID" value="NZ_JACWEZ010000019.1"/>
</dbReference>
<dbReference type="InterPro" id="IPR017850">
    <property type="entry name" value="Alkaline_phosphatase_core_sf"/>
</dbReference>
<reference evidence="1 2" key="1">
    <citation type="submission" date="2020-09" db="EMBL/GenBank/DDBJ databases">
        <title>Draft Genome Sequences of Oil-Oxidizing Bacteria Halomonas titanicae, Marinobacter lutaoensis, and Virgibacillus halodenitrificans Isolated from Highly Saline Environments.</title>
        <authorList>
            <person name="Grouzdev D.S."/>
            <person name="Sokolova D.S."/>
            <person name="Semenova E.M."/>
            <person name="Borzenkov I.A."/>
            <person name="Bidzhieva S.K."/>
            <person name="Poltaraus A.B."/>
            <person name="Nazina T.N."/>
        </authorList>
    </citation>
    <scope>NUCLEOTIDE SEQUENCE [LARGE SCALE GENOMIC DNA]</scope>
    <source>
        <strain evidence="1 2">VKM B-3472D</strain>
    </source>
</reference>
<dbReference type="PANTHER" id="PTHR10151:SF120">
    <property type="entry name" value="BIS(5'-ADENOSYL)-TRIPHOSPHATASE"/>
    <property type="match status" value="1"/>
</dbReference>
<evidence type="ECO:0000313" key="2">
    <source>
        <dbReference type="Proteomes" id="UP000621631"/>
    </source>
</evidence>
<dbReference type="Pfam" id="PF01663">
    <property type="entry name" value="Phosphodiest"/>
    <property type="match status" value="1"/>
</dbReference>
<dbReference type="PANTHER" id="PTHR10151">
    <property type="entry name" value="ECTONUCLEOTIDE PYROPHOSPHATASE/PHOSPHODIESTERASE"/>
    <property type="match status" value="1"/>
</dbReference>
<evidence type="ECO:0000313" key="1">
    <source>
        <dbReference type="EMBL" id="MBD1224540.1"/>
    </source>
</evidence>
<sequence length="499" mass="57340">MNLEDGGRIVKKDKSSNKPVILLNIDSLMPQPLEIAVQTDQTPALKFLMENGMYFSNMVNSFPTMSVTIDSSLLTGTYPDKHQIPGLHWFDTRNLQFINYGTGLRETFRIGWRRSIHNMLYQLNHEHLSSQVTNIYEELAKKQLHSASINSFVYRGNKTQKLKAPKILRTFTKFENGEWTAQVPSIFSLGTFSKIRKKGFPTQIAAGNCKYTAKELRYLIRKNKLPSFTFCIFQDMDARIHLKGPTDKKLIKKIDKEIQKILNMYPSWEKALEKNIWMIIGDNGHAATGTSYRKGLINLRKIFKQFKVAQIQRRPKNNDQIAFCVNQRMAYIYILDKEISIRKLIELLQRESRIDVIAWKDGEDVHVVSGMKSGMITYRNGGIYTDIYNQNWSINGQLDILDLTLTKNQFISYGDYPDALARLSGALHSHEGRFIVVNAKPGYEFEAQSTPFHLNGAAHGSLHRQESLVPLIIAGTNEKPLHRRFVDMKNYIINLIDSN</sequence>
<organism evidence="1 2">
    <name type="scientific">Virgibacillus halodenitrificans</name>
    <name type="common">Bacillus halodenitrificans</name>
    <dbReference type="NCBI Taxonomy" id="1482"/>
    <lineage>
        <taxon>Bacteria</taxon>
        <taxon>Bacillati</taxon>
        <taxon>Bacillota</taxon>
        <taxon>Bacilli</taxon>
        <taxon>Bacillales</taxon>
        <taxon>Bacillaceae</taxon>
        <taxon>Virgibacillus</taxon>
    </lineage>
</organism>
<protein>
    <submittedName>
        <fullName evidence="1">Alkaline phosphatase family protein</fullName>
    </submittedName>
</protein>
<dbReference type="SUPFAM" id="SSF53649">
    <property type="entry name" value="Alkaline phosphatase-like"/>
    <property type="match status" value="1"/>
</dbReference>
<dbReference type="EMBL" id="JACWEZ010000019">
    <property type="protein sequence ID" value="MBD1224540.1"/>
    <property type="molecule type" value="Genomic_DNA"/>
</dbReference>
<comment type="caution">
    <text evidence="1">The sequence shown here is derived from an EMBL/GenBank/DDBJ whole genome shotgun (WGS) entry which is preliminary data.</text>
</comment>
<keyword evidence="2" id="KW-1185">Reference proteome</keyword>
<gene>
    <name evidence="1" type="ORF">IC602_18145</name>
</gene>